<sequence>MGQDTVVRRAQPDDIDEIYQVMRRSRQEAFTGLLPPEALTWESEIPDEFCEFIKEIISHEQKAQLVAVCDEAVVGLAELVWQSKETQDFVEESEAELKAIHVRPESLNEGIGTELLHKAVDVLPSHLSGVALCVLSGNERARSFYERRGFEQDGTTINTTADDECIEAVYRRPL</sequence>
<protein>
    <submittedName>
        <fullName evidence="4">GNAT family N-acetyltransferase</fullName>
        <ecNumber evidence="4">2.3.-.-</ecNumber>
    </submittedName>
</protein>
<evidence type="ECO:0000313" key="4">
    <source>
        <dbReference type="EMBL" id="MFC6825145.1"/>
    </source>
</evidence>
<dbReference type="Pfam" id="PF00583">
    <property type="entry name" value="Acetyltransf_1"/>
    <property type="match status" value="1"/>
</dbReference>
<dbReference type="GO" id="GO:0016746">
    <property type="term" value="F:acyltransferase activity"/>
    <property type="evidence" value="ECO:0007669"/>
    <property type="project" value="UniProtKB-KW"/>
</dbReference>
<dbReference type="InterPro" id="IPR000182">
    <property type="entry name" value="GNAT_dom"/>
</dbReference>
<dbReference type="Gene3D" id="3.40.630.30">
    <property type="match status" value="1"/>
</dbReference>
<keyword evidence="2 4" id="KW-0012">Acyltransferase</keyword>
<dbReference type="PANTHER" id="PTHR43877">
    <property type="entry name" value="AMINOALKYLPHOSPHONATE N-ACETYLTRANSFERASE-RELATED-RELATED"/>
    <property type="match status" value="1"/>
</dbReference>
<dbReference type="PANTHER" id="PTHR43877:SF2">
    <property type="entry name" value="AMINOALKYLPHOSPHONATE N-ACETYLTRANSFERASE-RELATED"/>
    <property type="match status" value="1"/>
</dbReference>
<keyword evidence="1 4" id="KW-0808">Transferase</keyword>
<evidence type="ECO:0000256" key="2">
    <source>
        <dbReference type="ARBA" id="ARBA00023315"/>
    </source>
</evidence>
<dbReference type="InterPro" id="IPR050832">
    <property type="entry name" value="Bact_Acetyltransf"/>
</dbReference>
<dbReference type="PROSITE" id="PS51186">
    <property type="entry name" value="GNAT"/>
    <property type="match status" value="1"/>
</dbReference>
<dbReference type="SUPFAM" id="SSF55729">
    <property type="entry name" value="Acyl-CoA N-acyltransferases (Nat)"/>
    <property type="match status" value="1"/>
</dbReference>
<dbReference type="InterPro" id="IPR016181">
    <property type="entry name" value="Acyl_CoA_acyltransferase"/>
</dbReference>
<proteinExistence type="predicted"/>
<evidence type="ECO:0000256" key="1">
    <source>
        <dbReference type="ARBA" id="ARBA00022679"/>
    </source>
</evidence>
<dbReference type="RefSeq" id="WP_379695074.1">
    <property type="nucleotide sequence ID" value="NZ_JBHSXH010000011.1"/>
</dbReference>
<reference evidence="4 5" key="1">
    <citation type="journal article" date="2019" name="Int. J. Syst. Evol. Microbiol.">
        <title>The Global Catalogue of Microorganisms (GCM) 10K type strain sequencing project: providing services to taxonomists for standard genome sequencing and annotation.</title>
        <authorList>
            <consortium name="The Broad Institute Genomics Platform"/>
            <consortium name="The Broad Institute Genome Sequencing Center for Infectious Disease"/>
            <person name="Wu L."/>
            <person name="Ma J."/>
        </authorList>
    </citation>
    <scope>NUCLEOTIDE SEQUENCE [LARGE SCALE GENOMIC DNA]</scope>
    <source>
        <strain evidence="4 5">YIM 94188</strain>
    </source>
</reference>
<accession>A0ABD5U248</accession>
<keyword evidence="5" id="KW-1185">Reference proteome</keyword>
<gene>
    <name evidence="4" type="ORF">ACFQEV_09085</name>
</gene>
<dbReference type="EC" id="2.3.-.-" evidence="4"/>
<dbReference type="Proteomes" id="UP001596408">
    <property type="component" value="Unassembled WGS sequence"/>
</dbReference>
<evidence type="ECO:0000313" key="5">
    <source>
        <dbReference type="Proteomes" id="UP001596408"/>
    </source>
</evidence>
<name>A0ABD5U248_9EURY</name>
<evidence type="ECO:0000259" key="3">
    <source>
        <dbReference type="PROSITE" id="PS51186"/>
    </source>
</evidence>
<dbReference type="CDD" id="cd04301">
    <property type="entry name" value="NAT_SF"/>
    <property type="match status" value="1"/>
</dbReference>
<feature type="domain" description="N-acetyltransferase" evidence="3">
    <location>
        <begin position="5"/>
        <end position="174"/>
    </location>
</feature>
<organism evidence="4 5">
    <name type="scientific">Halopelagius fulvigenes</name>
    <dbReference type="NCBI Taxonomy" id="1198324"/>
    <lineage>
        <taxon>Archaea</taxon>
        <taxon>Methanobacteriati</taxon>
        <taxon>Methanobacteriota</taxon>
        <taxon>Stenosarchaea group</taxon>
        <taxon>Halobacteria</taxon>
        <taxon>Halobacteriales</taxon>
        <taxon>Haloferacaceae</taxon>
    </lineage>
</organism>
<comment type="caution">
    <text evidence="4">The sequence shown here is derived from an EMBL/GenBank/DDBJ whole genome shotgun (WGS) entry which is preliminary data.</text>
</comment>
<dbReference type="EMBL" id="JBHSXH010000011">
    <property type="protein sequence ID" value="MFC6825145.1"/>
    <property type="molecule type" value="Genomic_DNA"/>
</dbReference>
<dbReference type="AlphaFoldDB" id="A0ABD5U248"/>